<keyword evidence="1" id="KW-0472">Membrane</keyword>
<feature type="transmembrane region" description="Helical" evidence="1">
    <location>
        <begin position="6"/>
        <end position="29"/>
    </location>
</feature>
<keyword evidence="1" id="KW-0812">Transmembrane</keyword>
<dbReference type="Pfam" id="PF13646">
    <property type="entry name" value="HEAT_2"/>
    <property type="match status" value="1"/>
</dbReference>
<dbReference type="AlphaFoldDB" id="A0A5C6W1P9"/>
<evidence type="ECO:0000313" key="2">
    <source>
        <dbReference type="EMBL" id="TXC91276.1"/>
    </source>
</evidence>
<dbReference type="RefSeq" id="WP_146948215.1">
    <property type="nucleotide sequence ID" value="NZ_VOQF01000005.1"/>
</dbReference>
<dbReference type="SUPFAM" id="SSF48371">
    <property type="entry name" value="ARM repeat"/>
    <property type="match status" value="1"/>
</dbReference>
<protein>
    <recommendedName>
        <fullName evidence="4">HEAT repeat domain-containing protein</fullName>
    </recommendedName>
</protein>
<dbReference type="Gene3D" id="1.25.10.10">
    <property type="entry name" value="Leucine-rich Repeat Variant"/>
    <property type="match status" value="1"/>
</dbReference>
<dbReference type="InterPro" id="IPR011989">
    <property type="entry name" value="ARM-like"/>
</dbReference>
<accession>A0A5C6W1P9</accession>
<proteinExistence type="predicted"/>
<dbReference type="InterPro" id="IPR016024">
    <property type="entry name" value="ARM-type_fold"/>
</dbReference>
<reference evidence="2 3" key="1">
    <citation type="journal article" date="2005" name="Int. J. Syst. Evol. Microbiol.">
        <title>Bacillus litoralis sp. nov., isolated from a tidal flat of the Yellow Sea in Korea.</title>
        <authorList>
            <person name="Yoon J.H."/>
            <person name="Oh T.K."/>
        </authorList>
    </citation>
    <scope>NUCLEOTIDE SEQUENCE [LARGE SCALE GENOMIC DNA]</scope>
    <source>
        <strain evidence="2 3">SW-211</strain>
    </source>
</reference>
<dbReference type="OrthoDB" id="2112914at2"/>
<evidence type="ECO:0000256" key="1">
    <source>
        <dbReference type="SAM" id="Phobius"/>
    </source>
</evidence>
<organism evidence="2 3">
    <name type="scientific">Metabacillus litoralis</name>
    <dbReference type="NCBI Taxonomy" id="152268"/>
    <lineage>
        <taxon>Bacteria</taxon>
        <taxon>Bacillati</taxon>
        <taxon>Bacillota</taxon>
        <taxon>Bacilli</taxon>
        <taxon>Bacillales</taxon>
        <taxon>Bacillaceae</taxon>
        <taxon>Metabacillus</taxon>
    </lineage>
</organism>
<dbReference type="Proteomes" id="UP000321363">
    <property type="component" value="Unassembled WGS sequence"/>
</dbReference>
<evidence type="ECO:0000313" key="3">
    <source>
        <dbReference type="Proteomes" id="UP000321363"/>
    </source>
</evidence>
<comment type="caution">
    <text evidence="2">The sequence shown here is derived from an EMBL/GenBank/DDBJ whole genome shotgun (WGS) entry which is preliminary data.</text>
</comment>
<sequence>MIEVGIVYLFIFFLVLFFILLCLFIYLMIEKYMNNESRKKINELKETYRLDMFHFLQTGKDDDLNPHGGSEKFIAFLELLSEYANVLDSMEIKQKISKYAKKHFTNHVKKELNKRRWSLRMNALYMIEDFHMEHLKDSLHELYGRNNLTIAEKSQILRMFAKFNDSKLTSYMQKLDQRLSDFSILSILSIMNEETFEILVEDFVNLDKRTQFMVVETIGKEQLIQYHPLLAKLLESNEEEMRIRALKAYSNMGAPIDKTQLAEFFTFESWQVRMMAAKVVGKQKLTSYKDKLIELLSDQEYVVRTEAAKAIIQFKDGIDILKQVIDETEDDFARDMALEWHEKKRVDYY</sequence>
<name>A0A5C6W1P9_9BACI</name>
<dbReference type="EMBL" id="VOQF01000005">
    <property type="protein sequence ID" value="TXC91276.1"/>
    <property type="molecule type" value="Genomic_DNA"/>
</dbReference>
<evidence type="ECO:0008006" key="4">
    <source>
        <dbReference type="Google" id="ProtNLM"/>
    </source>
</evidence>
<keyword evidence="1" id="KW-1133">Transmembrane helix</keyword>
<gene>
    <name evidence="2" type="ORF">FS935_10295</name>
</gene>
<keyword evidence="3" id="KW-1185">Reference proteome</keyword>